<evidence type="ECO:0000256" key="1">
    <source>
        <dbReference type="SAM" id="SignalP"/>
    </source>
</evidence>
<keyword evidence="1" id="KW-0732">Signal</keyword>
<proteinExistence type="predicted"/>
<dbReference type="InterPro" id="IPR002591">
    <property type="entry name" value="Phosphodiest/P_Trfase"/>
</dbReference>
<keyword evidence="3" id="KW-1185">Reference proteome</keyword>
<sequence>MKKLNYGLLGLCLALLHSTGSFAQAPTAKVKKALLVIVDGIPADVIEREDTPNIDEISKDGGYTRAYMGGERGGYSQTPTISAVCYTSMITGTWGNKHNVWGNDVSAPNYNYWTIFRHLKAQQPNRKLGIYSTWLDNRTKILGEGKPETNKLKIDYHYDGYELDTLRFPHDKMTTYISKIDEEVTAQAWQSIRTEAPDLSWVYLQYTDNAGHIFGDAEGMYDAVHKADRQVGDIYNAVKYREQYFNEDWMVVIITDHGRDVATGLSHGGQTDRERTIWIATNKQGLNQHFHAHQPAIVDILPSVARHLEVNIPQQQAWELDGVPFVGKVSIADPKAKLVDGKIEAEWTPFAKEGQVELFLAESNTFKEKGVAQADSYTSLGKVDLAKGKASIALPVALAGKKFYKLVLSAEHNAVNRWIIP</sequence>
<dbReference type="Pfam" id="PF01663">
    <property type="entry name" value="Phosphodiest"/>
    <property type="match status" value="1"/>
</dbReference>
<dbReference type="InterPro" id="IPR017850">
    <property type="entry name" value="Alkaline_phosphatase_core_sf"/>
</dbReference>
<dbReference type="PANTHER" id="PTHR10151:SF120">
    <property type="entry name" value="BIS(5'-ADENOSYL)-TRIPHOSPHATASE"/>
    <property type="match status" value="1"/>
</dbReference>
<feature type="signal peptide" evidence="1">
    <location>
        <begin position="1"/>
        <end position="23"/>
    </location>
</feature>
<dbReference type="Proteomes" id="UP001597525">
    <property type="component" value="Unassembled WGS sequence"/>
</dbReference>
<dbReference type="PANTHER" id="PTHR10151">
    <property type="entry name" value="ECTONUCLEOTIDE PYROPHOSPHATASE/PHOSPHODIESTERASE"/>
    <property type="match status" value="1"/>
</dbReference>
<dbReference type="RefSeq" id="WP_320182270.1">
    <property type="nucleotide sequence ID" value="NZ_CP138332.1"/>
</dbReference>
<dbReference type="SUPFAM" id="SSF53649">
    <property type="entry name" value="Alkaline phosphatase-like"/>
    <property type="match status" value="1"/>
</dbReference>
<feature type="chain" id="PRO_5047148781" evidence="1">
    <location>
        <begin position="24"/>
        <end position="421"/>
    </location>
</feature>
<dbReference type="EMBL" id="JBHUPB010000012">
    <property type="protein sequence ID" value="MFD2969498.1"/>
    <property type="molecule type" value="Genomic_DNA"/>
</dbReference>
<reference evidence="3" key="1">
    <citation type="journal article" date="2019" name="Int. J. Syst. Evol. Microbiol.">
        <title>The Global Catalogue of Microorganisms (GCM) 10K type strain sequencing project: providing services to taxonomists for standard genome sequencing and annotation.</title>
        <authorList>
            <consortium name="The Broad Institute Genomics Platform"/>
            <consortium name="The Broad Institute Genome Sequencing Center for Infectious Disease"/>
            <person name="Wu L."/>
            <person name="Ma J."/>
        </authorList>
    </citation>
    <scope>NUCLEOTIDE SEQUENCE [LARGE SCALE GENOMIC DNA]</scope>
    <source>
        <strain evidence="3">KCTC 22814</strain>
    </source>
</reference>
<accession>A0ABW6BLA7</accession>
<evidence type="ECO:0000313" key="3">
    <source>
        <dbReference type="Proteomes" id="UP001597525"/>
    </source>
</evidence>
<protein>
    <submittedName>
        <fullName evidence="2">Alkaline phosphatase family protein</fullName>
    </submittedName>
</protein>
<dbReference type="Gene3D" id="3.40.720.10">
    <property type="entry name" value="Alkaline Phosphatase, subunit A"/>
    <property type="match status" value="1"/>
</dbReference>
<comment type="caution">
    <text evidence="2">The sequence shown here is derived from an EMBL/GenBank/DDBJ whole genome shotgun (WGS) entry which is preliminary data.</text>
</comment>
<gene>
    <name evidence="2" type="ORF">ACFS7Y_19040</name>
</gene>
<name>A0ABW6BLA7_9SPHI</name>
<evidence type="ECO:0000313" key="2">
    <source>
        <dbReference type="EMBL" id="MFD2969498.1"/>
    </source>
</evidence>
<organism evidence="2 3">
    <name type="scientific">Sphingobacterium bambusae</name>
    <dbReference type="NCBI Taxonomy" id="662858"/>
    <lineage>
        <taxon>Bacteria</taxon>
        <taxon>Pseudomonadati</taxon>
        <taxon>Bacteroidota</taxon>
        <taxon>Sphingobacteriia</taxon>
        <taxon>Sphingobacteriales</taxon>
        <taxon>Sphingobacteriaceae</taxon>
        <taxon>Sphingobacterium</taxon>
    </lineage>
</organism>